<accession>A0ABW1X3V2</accession>
<evidence type="ECO:0008006" key="3">
    <source>
        <dbReference type="Google" id="ProtNLM"/>
    </source>
</evidence>
<keyword evidence="2" id="KW-1185">Reference proteome</keyword>
<dbReference type="Proteomes" id="UP001596266">
    <property type="component" value="Unassembled WGS sequence"/>
</dbReference>
<comment type="caution">
    <text evidence="1">The sequence shown here is derived from an EMBL/GenBank/DDBJ whole genome shotgun (WGS) entry which is preliminary data.</text>
</comment>
<gene>
    <name evidence="1" type="ORF">ACFP57_13170</name>
</gene>
<name>A0ABW1X3V2_9ACTN</name>
<organism evidence="1 2">
    <name type="scientific">Luteococcus sanguinis</name>
    <dbReference type="NCBI Taxonomy" id="174038"/>
    <lineage>
        <taxon>Bacteria</taxon>
        <taxon>Bacillati</taxon>
        <taxon>Actinomycetota</taxon>
        <taxon>Actinomycetes</taxon>
        <taxon>Propionibacteriales</taxon>
        <taxon>Propionibacteriaceae</taxon>
        <taxon>Luteococcus</taxon>
    </lineage>
</organism>
<sequence length="346" mass="39384">MELGKRYWTSRFSDWAAPLPADPGYTLLVPVPGDLPVFLEVALAVTGQQKAEHRLETLVIPDVMTPQVKNIVERNRANWQGKLTLLPLPQPERTMLPRMKNPSRNHAVQVITGIEHSRSTHVLLHDADLFLLDKGALDQRYQQAVERDLDALGISPVWDPWYNEKGLTHLAATWELMASRDWLRAFPPHMHMGHTAEMYGEDHVFDTTLRAQALGNPARIAQDNLSDEIVHFNYVISTYRHFQRSSGSFTDDRYRLILVRLLIDLFAQEPFDYVVPTLAELAKGLDDPTARVVYPSGEKAAADYASFRSQIQRTFHGEWCEAERGDRAEAELAPFDAHYGYTGDNR</sequence>
<dbReference type="RefSeq" id="WP_343886741.1">
    <property type="nucleotide sequence ID" value="NZ_BAAAKI010000024.1"/>
</dbReference>
<dbReference type="EMBL" id="JBHSUA010000025">
    <property type="protein sequence ID" value="MFC6397927.1"/>
    <property type="molecule type" value="Genomic_DNA"/>
</dbReference>
<protein>
    <recommendedName>
        <fullName evidence="3">Glycosyltransferase</fullName>
    </recommendedName>
</protein>
<evidence type="ECO:0000313" key="2">
    <source>
        <dbReference type="Proteomes" id="UP001596266"/>
    </source>
</evidence>
<reference evidence="2" key="1">
    <citation type="journal article" date="2019" name="Int. J. Syst. Evol. Microbiol.">
        <title>The Global Catalogue of Microorganisms (GCM) 10K type strain sequencing project: providing services to taxonomists for standard genome sequencing and annotation.</title>
        <authorList>
            <consortium name="The Broad Institute Genomics Platform"/>
            <consortium name="The Broad Institute Genome Sequencing Center for Infectious Disease"/>
            <person name="Wu L."/>
            <person name="Ma J."/>
        </authorList>
    </citation>
    <scope>NUCLEOTIDE SEQUENCE [LARGE SCALE GENOMIC DNA]</scope>
    <source>
        <strain evidence="2">CGMCC 1.15277</strain>
    </source>
</reference>
<proteinExistence type="predicted"/>
<evidence type="ECO:0000313" key="1">
    <source>
        <dbReference type="EMBL" id="MFC6397927.1"/>
    </source>
</evidence>
<dbReference type="InterPro" id="IPR029044">
    <property type="entry name" value="Nucleotide-diphossugar_trans"/>
</dbReference>
<dbReference type="SUPFAM" id="SSF53448">
    <property type="entry name" value="Nucleotide-diphospho-sugar transferases"/>
    <property type="match status" value="1"/>
</dbReference>